<dbReference type="SMART" id="SM00708">
    <property type="entry name" value="PhBP"/>
    <property type="match status" value="1"/>
</dbReference>
<protein>
    <submittedName>
        <fullName evidence="5">Uncharacterized protein</fullName>
    </submittedName>
</protein>
<dbReference type="Proteomes" id="UP000015102">
    <property type="component" value="Unassembled WGS sequence"/>
</dbReference>
<comment type="subcellular location">
    <subcellularLocation>
        <location evidence="1">Secreted</location>
    </subcellularLocation>
</comment>
<dbReference type="Pfam" id="PF01395">
    <property type="entry name" value="PBP_GOBP"/>
    <property type="match status" value="1"/>
</dbReference>
<evidence type="ECO:0000256" key="3">
    <source>
        <dbReference type="ARBA" id="ARBA00022525"/>
    </source>
</evidence>
<dbReference type="CDD" id="cd23992">
    <property type="entry name" value="PBP_GOBP"/>
    <property type="match status" value="1"/>
</dbReference>
<dbReference type="PANTHER" id="PTHR11857:SF43">
    <property type="entry name" value="GEO07291P1-RELATED"/>
    <property type="match status" value="1"/>
</dbReference>
<dbReference type="GO" id="GO:0007608">
    <property type="term" value="P:sensory perception of smell"/>
    <property type="evidence" value="ECO:0007669"/>
    <property type="project" value="TreeGrafter"/>
</dbReference>
<organism evidence="5 6">
    <name type="scientific">Megaselia scalaris</name>
    <name type="common">Humpbacked fly</name>
    <name type="synonym">Phora scalaris</name>
    <dbReference type="NCBI Taxonomy" id="36166"/>
    <lineage>
        <taxon>Eukaryota</taxon>
        <taxon>Metazoa</taxon>
        <taxon>Ecdysozoa</taxon>
        <taxon>Arthropoda</taxon>
        <taxon>Hexapoda</taxon>
        <taxon>Insecta</taxon>
        <taxon>Pterygota</taxon>
        <taxon>Neoptera</taxon>
        <taxon>Endopterygota</taxon>
        <taxon>Diptera</taxon>
        <taxon>Brachycera</taxon>
        <taxon>Muscomorpha</taxon>
        <taxon>Platypezoidea</taxon>
        <taxon>Phoridae</taxon>
        <taxon>Megaseliini</taxon>
        <taxon>Megaselia</taxon>
    </lineage>
</organism>
<comment type="similarity">
    <text evidence="2">Belongs to the PBP/GOBP family.</text>
</comment>
<dbReference type="EnsemblMetazoa" id="MESCA001788-RA">
    <property type="protein sequence ID" value="MESCA001788-PA"/>
    <property type="gene ID" value="MESCA001788"/>
</dbReference>
<dbReference type="AlphaFoldDB" id="T1GEM0"/>
<keyword evidence="4" id="KW-0732">Signal</keyword>
<evidence type="ECO:0000256" key="2">
    <source>
        <dbReference type="ARBA" id="ARBA00008098"/>
    </source>
</evidence>
<proteinExistence type="inferred from homology"/>
<accession>T1GEM0</accession>
<dbReference type="GO" id="GO:0005549">
    <property type="term" value="F:odorant binding"/>
    <property type="evidence" value="ECO:0007669"/>
    <property type="project" value="InterPro"/>
</dbReference>
<evidence type="ECO:0000256" key="4">
    <source>
        <dbReference type="ARBA" id="ARBA00022729"/>
    </source>
</evidence>
<reference evidence="6" key="1">
    <citation type="submission" date="2013-02" db="EMBL/GenBank/DDBJ databases">
        <authorList>
            <person name="Hughes D."/>
        </authorList>
    </citation>
    <scope>NUCLEOTIDE SEQUENCE</scope>
    <source>
        <strain>Durham</strain>
        <strain evidence="6">NC isolate 2 -- Noor lab</strain>
    </source>
</reference>
<dbReference type="InterPro" id="IPR006170">
    <property type="entry name" value="PBP/GOBP"/>
</dbReference>
<evidence type="ECO:0000313" key="6">
    <source>
        <dbReference type="Proteomes" id="UP000015102"/>
    </source>
</evidence>
<name>T1GEM0_MEGSC</name>
<dbReference type="SUPFAM" id="SSF47565">
    <property type="entry name" value="Insect pheromone/odorant-binding proteins"/>
    <property type="match status" value="1"/>
</dbReference>
<evidence type="ECO:0000313" key="5">
    <source>
        <dbReference type="EnsemblMetazoa" id="MESCA001788-PA"/>
    </source>
</evidence>
<dbReference type="EMBL" id="CAQQ02195550">
    <property type="status" value="NOT_ANNOTATED_CDS"/>
    <property type="molecule type" value="Genomic_DNA"/>
</dbReference>
<keyword evidence="6" id="KW-1185">Reference proteome</keyword>
<sequence length="84" mass="9539">MGKLRSGNLDNPSDNMKCFHRCVLEKMGIMKEGKLLDEKVGEIFNKNQNKDNALHTYNECKTMKGTNDCDTAFKVIMCMDKGSM</sequence>
<dbReference type="InterPro" id="IPR036728">
    <property type="entry name" value="PBP_GOBP_sf"/>
</dbReference>
<reference evidence="5" key="2">
    <citation type="submission" date="2015-06" db="UniProtKB">
        <authorList>
            <consortium name="EnsemblMetazoa"/>
        </authorList>
    </citation>
    <scope>IDENTIFICATION</scope>
</reference>
<dbReference type="PANTHER" id="PTHR11857">
    <property type="entry name" value="ODORANT BINDING PROTEIN-RELATED"/>
    <property type="match status" value="1"/>
</dbReference>
<dbReference type="HOGENOM" id="CLU_2530064_0_0_1"/>
<keyword evidence="3" id="KW-0964">Secreted</keyword>
<dbReference type="GO" id="GO:0005615">
    <property type="term" value="C:extracellular space"/>
    <property type="evidence" value="ECO:0007669"/>
    <property type="project" value="TreeGrafter"/>
</dbReference>
<evidence type="ECO:0000256" key="1">
    <source>
        <dbReference type="ARBA" id="ARBA00004613"/>
    </source>
</evidence>
<dbReference type="Gene3D" id="1.10.238.20">
    <property type="entry name" value="Pheromone/general odorant binding protein domain"/>
    <property type="match status" value="1"/>
</dbReference>